<organism evidence="2 3">
    <name type="scientific">Mesoterricola silvestris</name>
    <dbReference type="NCBI Taxonomy" id="2927979"/>
    <lineage>
        <taxon>Bacteria</taxon>
        <taxon>Pseudomonadati</taxon>
        <taxon>Acidobacteriota</taxon>
        <taxon>Holophagae</taxon>
        <taxon>Holophagales</taxon>
        <taxon>Holophagaceae</taxon>
        <taxon>Mesoterricola</taxon>
    </lineage>
</organism>
<feature type="domain" description="Polymerase/histidinol phosphatase N-terminal" evidence="1">
    <location>
        <begin position="2"/>
        <end position="67"/>
    </location>
</feature>
<dbReference type="SMART" id="SM00481">
    <property type="entry name" value="POLIIIAc"/>
    <property type="match status" value="1"/>
</dbReference>
<reference evidence="3" key="1">
    <citation type="journal article" date="2023" name="Int. J. Syst. Evol. Microbiol.">
        <title>Mesoterricola silvestris gen. nov., sp. nov., Mesoterricola sediminis sp. nov., Geothrix oryzae sp. nov., Geothrix edaphica sp. nov., Geothrix rubra sp. nov., and Geothrix limicola sp. nov., six novel members of Acidobacteriota isolated from soils.</title>
        <authorList>
            <person name="Itoh H."/>
            <person name="Sugisawa Y."/>
            <person name="Mise K."/>
            <person name="Xu Z."/>
            <person name="Kuniyasu M."/>
            <person name="Ushijima N."/>
            <person name="Kawano K."/>
            <person name="Kobayashi E."/>
            <person name="Shiratori Y."/>
            <person name="Masuda Y."/>
            <person name="Senoo K."/>
        </authorList>
    </citation>
    <scope>NUCLEOTIDE SEQUENCE [LARGE SCALE GENOMIC DNA]</scope>
    <source>
        <strain evidence="3">W79</strain>
    </source>
</reference>
<dbReference type="GO" id="GO:0004534">
    <property type="term" value="F:5'-3' RNA exonuclease activity"/>
    <property type="evidence" value="ECO:0007669"/>
    <property type="project" value="TreeGrafter"/>
</dbReference>
<dbReference type="PANTHER" id="PTHR42924">
    <property type="entry name" value="EXONUCLEASE"/>
    <property type="match status" value="1"/>
</dbReference>
<dbReference type="SUPFAM" id="SSF89550">
    <property type="entry name" value="PHP domain-like"/>
    <property type="match status" value="1"/>
</dbReference>
<dbReference type="Gene3D" id="1.10.150.650">
    <property type="match status" value="1"/>
</dbReference>
<dbReference type="AlphaFoldDB" id="A0AA48GWP6"/>
<sequence length="282" mass="30938">MIDLHSHSIFSDGTDTPEALAALAQDAGLRALALTDHDTLEGLERFLACQSRVDTELVPGIELSCRYLGRVLHVLGLFVDPGNARFRARIEDMRQRRVERNRLMVARLRDLGVAITWEEVAALAPTDSISRTHFARALVKHGAAGSPQDAFRRYIGDDGPAFVPLRDLTPRDAAAWIREAGGVSVVAHPGRFSHRSFRWEEAMADLRDQGLQGLEAHYPDYGPAEHQYFLELAAALDMVPSGGSDYHGGHKPGQNLGVGTGSLHVPDAVLDRLRGLRPMETV</sequence>
<dbReference type="CDD" id="cd07438">
    <property type="entry name" value="PHP_HisPPase_AMP"/>
    <property type="match status" value="1"/>
</dbReference>
<dbReference type="PANTHER" id="PTHR42924:SF3">
    <property type="entry name" value="POLYMERASE_HISTIDINOL PHOSPHATASE N-TERMINAL DOMAIN-CONTAINING PROTEIN"/>
    <property type="match status" value="1"/>
</dbReference>
<dbReference type="GO" id="GO:0035312">
    <property type="term" value="F:5'-3' DNA exonuclease activity"/>
    <property type="evidence" value="ECO:0007669"/>
    <property type="project" value="TreeGrafter"/>
</dbReference>
<dbReference type="RefSeq" id="WP_316411892.1">
    <property type="nucleotide sequence ID" value="NZ_AP027080.1"/>
</dbReference>
<gene>
    <name evidence="2" type="ORF">METEAL_24200</name>
</gene>
<name>A0AA48GWP6_9BACT</name>
<dbReference type="InterPro" id="IPR004013">
    <property type="entry name" value="PHP_dom"/>
</dbReference>
<keyword evidence="3" id="KW-1185">Reference proteome</keyword>
<dbReference type="Pfam" id="PF02811">
    <property type="entry name" value="PHP"/>
    <property type="match status" value="1"/>
</dbReference>
<evidence type="ECO:0000313" key="3">
    <source>
        <dbReference type="Proteomes" id="UP001238179"/>
    </source>
</evidence>
<protein>
    <submittedName>
        <fullName evidence="2">Phosphatase</fullName>
    </submittedName>
</protein>
<dbReference type="EMBL" id="AP027080">
    <property type="protein sequence ID" value="BDU73246.1"/>
    <property type="molecule type" value="Genomic_DNA"/>
</dbReference>
<accession>A0AA48GWP6</accession>
<proteinExistence type="predicted"/>
<dbReference type="InterPro" id="IPR052018">
    <property type="entry name" value="PHP_domain"/>
</dbReference>
<evidence type="ECO:0000259" key="1">
    <source>
        <dbReference type="SMART" id="SM00481"/>
    </source>
</evidence>
<dbReference type="InterPro" id="IPR016195">
    <property type="entry name" value="Pol/histidinol_Pase-like"/>
</dbReference>
<dbReference type="Gene3D" id="3.20.20.140">
    <property type="entry name" value="Metal-dependent hydrolases"/>
    <property type="match status" value="1"/>
</dbReference>
<dbReference type="KEGG" id="msil:METEAL_24200"/>
<evidence type="ECO:0000313" key="2">
    <source>
        <dbReference type="EMBL" id="BDU73246.1"/>
    </source>
</evidence>
<dbReference type="Proteomes" id="UP001238179">
    <property type="component" value="Chromosome"/>
</dbReference>
<dbReference type="InterPro" id="IPR003141">
    <property type="entry name" value="Pol/His_phosphatase_N"/>
</dbReference>